<dbReference type="InterPro" id="IPR010359">
    <property type="entry name" value="IrrE_HExxH"/>
</dbReference>
<comment type="caution">
    <text evidence="2">The sequence shown here is derived from an EMBL/GenBank/DDBJ whole genome shotgun (WGS) entry which is preliminary data.</text>
</comment>
<name>A0A9Q4TCN7_CLOBO</name>
<proteinExistence type="predicted"/>
<reference evidence="2 4" key="1">
    <citation type="submission" date="2019-04" db="EMBL/GenBank/DDBJ databases">
        <title>Genome sequencing of Clostridium botulinum Groups I-IV and Clostridium butyricum.</title>
        <authorList>
            <person name="Brunt J."/>
            <person name="Van Vliet A.H.M."/>
            <person name="Stringer S.C."/>
            <person name="Carter A.T."/>
            <person name="Peck M.W."/>
        </authorList>
    </citation>
    <scope>NUCLEOTIDE SEQUENCE [LARGE SCALE GENOMIC DNA]</scope>
    <source>
        <strain evidence="3">7221C</strain>
        <strain evidence="2 4">IFR 18/049</strain>
    </source>
</reference>
<dbReference type="Proteomes" id="UP000481363">
    <property type="component" value="Unassembled WGS sequence"/>
</dbReference>
<protein>
    <submittedName>
        <fullName evidence="2">ImmA/IrrE family metallo-endopeptidase</fullName>
    </submittedName>
</protein>
<dbReference type="EMBL" id="SXDK01000001">
    <property type="protein sequence ID" value="NFU58754.1"/>
    <property type="molecule type" value="Genomic_DNA"/>
</dbReference>
<gene>
    <name evidence="2" type="ORF">FCV11_01335</name>
    <name evidence="3" type="ORF">FDF67_00850</name>
</gene>
<dbReference type="Proteomes" id="UP000785180">
    <property type="component" value="Unassembled WGS sequence"/>
</dbReference>
<evidence type="ECO:0000259" key="1">
    <source>
        <dbReference type="Pfam" id="PF06114"/>
    </source>
</evidence>
<dbReference type="EMBL" id="SWNT01000001">
    <property type="protein sequence ID" value="NFF69761.1"/>
    <property type="molecule type" value="Genomic_DNA"/>
</dbReference>
<dbReference type="AlphaFoldDB" id="A0A9Q4TCN7"/>
<dbReference type="Pfam" id="PF06114">
    <property type="entry name" value="Peptidase_M78"/>
    <property type="match status" value="1"/>
</dbReference>
<sequence>MNDISAKIVCAYEIGHDRFHRVLGINMFQDKLCVSLKTSTPEIQANFFAAKILIPDGNFLELVLQNFLRQRE</sequence>
<evidence type="ECO:0000313" key="4">
    <source>
        <dbReference type="Proteomes" id="UP000481363"/>
    </source>
</evidence>
<evidence type="ECO:0000313" key="2">
    <source>
        <dbReference type="EMBL" id="NFF69761.1"/>
    </source>
</evidence>
<evidence type="ECO:0000313" key="3">
    <source>
        <dbReference type="EMBL" id="NFU58754.1"/>
    </source>
</evidence>
<feature type="domain" description="IrrE N-terminal-like" evidence="1">
    <location>
        <begin position="7"/>
        <end position="65"/>
    </location>
</feature>
<organism evidence="2 4">
    <name type="scientific">Clostridium botulinum</name>
    <dbReference type="NCBI Taxonomy" id="1491"/>
    <lineage>
        <taxon>Bacteria</taxon>
        <taxon>Bacillati</taxon>
        <taxon>Bacillota</taxon>
        <taxon>Clostridia</taxon>
        <taxon>Eubacteriales</taxon>
        <taxon>Clostridiaceae</taxon>
        <taxon>Clostridium</taxon>
    </lineage>
</organism>
<accession>A0A9Q4TCN7</accession>